<proteinExistence type="predicted"/>
<evidence type="ECO:0000313" key="2">
    <source>
        <dbReference type="Proteomes" id="UP000095472"/>
    </source>
</evidence>
<sequence>MNEYKCSELANPAKPSRVVRQFLNTKKELQRTLFLLGIGSWGRRELGIGS</sequence>
<organism evidence="1 2">
    <name type="scientific">Desertifilum tharense IPPAS B-1220</name>
    <dbReference type="NCBI Taxonomy" id="1781255"/>
    <lineage>
        <taxon>Bacteria</taxon>
        <taxon>Bacillati</taxon>
        <taxon>Cyanobacteriota</taxon>
        <taxon>Cyanophyceae</taxon>
        <taxon>Desertifilales</taxon>
        <taxon>Desertifilaceae</taxon>
        <taxon>Desertifilum</taxon>
    </lineage>
</organism>
<dbReference type="Proteomes" id="UP000095472">
    <property type="component" value="Chromosome"/>
</dbReference>
<gene>
    <name evidence="1" type="ORF">BH720_021125</name>
</gene>
<name>A0ACD5H324_9CYAN</name>
<protein>
    <submittedName>
        <fullName evidence="1">Uncharacterized protein</fullName>
    </submittedName>
</protein>
<accession>A0ACD5H324</accession>
<keyword evidence="2" id="KW-1185">Reference proteome</keyword>
<reference evidence="1 2" key="1">
    <citation type="journal article" date="2016" name="Genome Announc.">
        <title>Draft Genome Sequence of the Thermotolerant Cyanobacterium Desertifilum sp. IPPAS B-1220.</title>
        <authorList>
            <person name="Mironov K.S."/>
            <person name="Sinetova M.A."/>
            <person name="Bolatkhan K."/>
            <person name="Zayadan B.K."/>
            <person name="Ustinova V.V."/>
            <person name="Kupriyanova E.V."/>
            <person name="Skrypnik A.N."/>
            <person name="Gogoleva N.E."/>
            <person name="Gogolev Y.V."/>
            <person name="Los D.A."/>
        </authorList>
    </citation>
    <scope>NUCLEOTIDE SEQUENCE [LARGE SCALE GENOMIC DNA]</scope>
    <source>
        <strain evidence="1 2">IPPAS B-1220</strain>
    </source>
</reference>
<dbReference type="EMBL" id="CP182909">
    <property type="protein sequence ID" value="XPM67417.1"/>
    <property type="molecule type" value="Genomic_DNA"/>
</dbReference>
<evidence type="ECO:0000313" key="1">
    <source>
        <dbReference type="EMBL" id="XPM67417.1"/>
    </source>
</evidence>